<sequence length="103" mass="11885">MKKTITFEIDSASLPGWTDEYVAALWYIAQFQPEAHGDRAAGEFAELVGREIIQRWMRGVPVPVWNIQGRHHYHQQLTRFARWNGNDWEAKPAVAEPSVPEIL</sequence>
<dbReference type="Proteomes" id="UP000306261">
    <property type="component" value="Segment"/>
</dbReference>
<keyword evidence="2" id="KW-1185">Reference proteome</keyword>
<proteinExistence type="predicted"/>
<protein>
    <submittedName>
        <fullName evidence="1">Uncharacterized protein</fullName>
    </submittedName>
</protein>
<name>A0A9W3UR68_9CAUD</name>
<accession>A0A9W3UR68</accession>
<gene>
    <name evidence="1" type="ORF">RsoM1USA_47</name>
</gene>
<reference evidence="1 2" key="1">
    <citation type="submission" date="2018-01" db="EMBL/GenBank/DDBJ databases">
        <authorList>
            <person name="Addy H.S."/>
            <person name="Ahmad A.A."/>
            <person name="Huang Q."/>
        </authorList>
    </citation>
    <scope>NUCLEOTIDE SEQUENCE [LARGE SCALE GENOMIC DNA]</scope>
</reference>
<evidence type="ECO:0000313" key="2">
    <source>
        <dbReference type="Proteomes" id="UP000306261"/>
    </source>
</evidence>
<organism evidence="1 2">
    <name type="scientific">Ralstonia phage RsoM1USA</name>
    <dbReference type="NCBI Taxonomy" id="2991867"/>
    <lineage>
        <taxon>Viruses</taxon>
        <taxon>Duplodnaviria</taxon>
        <taxon>Heunggongvirae</taxon>
        <taxon>Uroviricota</taxon>
        <taxon>Caudoviricetes</taxon>
        <taxon>Peduoviridae</taxon>
        <taxon>Aresaunavirus</taxon>
        <taxon>Aresaunavirus RsoM1USA</taxon>
    </lineage>
</organism>
<evidence type="ECO:0000313" key="1">
    <source>
        <dbReference type="EMBL" id="AVP40039.1"/>
    </source>
</evidence>
<dbReference type="EMBL" id="MG747435">
    <property type="protein sequence ID" value="AVP40039.1"/>
    <property type="molecule type" value="Genomic_DNA"/>
</dbReference>